<dbReference type="Proteomes" id="UP000197619">
    <property type="component" value="Unassembled WGS sequence"/>
</dbReference>
<dbReference type="SUPFAM" id="SSF48097">
    <property type="entry name" value="Regulator of G-protein signaling, RGS"/>
    <property type="match status" value="1"/>
</dbReference>
<comment type="caution">
    <text evidence="2">The sequence shown here is derived from an EMBL/GenBank/DDBJ whole genome shotgun (WGS) entry which is preliminary data.</text>
</comment>
<dbReference type="InterPro" id="IPR016137">
    <property type="entry name" value="RGS"/>
</dbReference>
<dbReference type="EMBL" id="MUZQ01000049">
    <property type="protein sequence ID" value="OWK60959.1"/>
    <property type="molecule type" value="Genomic_DNA"/>
</dbReference>
<dbReference type="Gene3D" id="1.10.167.10">
    <property type="entry name" value="Regulator of G-protein Signalling 4, domain 2"/>
    <property type="match status" value="1"/>
</dbReference>
<feature type="domain" description="RGS" evidence="1">
    <location>
        <begin position="61"/>
        <end position="105"/>
    </location>
</feature>
<reference evidence="2 3" key="1">
    <citation type="submission" date="2017-05" db="EMBL/GenBank/DDBJ databases">
        <title>Genome of assembly of the Bengalese finch, Lonchura striata domestica.</title>
        <authorList>
            <person name="Colquitt B.M."/>
            <person name="Brainard M.S."/>
        </authorList>
    </citation>
    <scope>NUCLEOTIDE SEQUENCE [LARGE SCALE GENOMIC DNA]</scope>
    <source>
        <strain evidence="2">White83orange57</strain>
    </source>
</reference>
<dbReference type="AlphaFoldDB" id="A0A218V4V3"/>
<evidence type="ECO:0000313" key="2">
    <source>
        <dbReference type="EMBL" id="OWK60959.1"/>
    </source>
</evidence>
<accession>A0A218V4V3</accession>
<dbReference type="Pfam" id="PF00615">
    <property type="entry name" value="RGS"/>
    <property type="match status" value="1"/>
</dbReference>
<protein>
    <submittedName>
        <fullName evidence="2">Regulator of G-protein signaling 13</fullName>
    </submittedName>
</protein>
<name>A0A218V4V3_9PASE</name>
<dbReference type="InterPro" id="IPR036305">
    <property type="entry name" value="RGS_sf"/>
</dbReference>
<keyword evidence="3" id="KW-1185">Reference proteome</keyword>
<dbReference type="InterPro" id="IPR044926">
    <property type="entry name" value="RGS_subdomain_2"/>
</dbReference>
<evidence type="ECO:0000313" key="3">
    <source>
        <dbReference type="Proteomes" id="UP000197619"/>
    </source>
</evidence>
<organism evidence="2 3">
    <name type="scientific">Lonchura striata</name>
    <name type="common">white-rumped munia</name>
    <dbReference type="NCBI Taxonomy" id="40157"/>
    <lineage>
        <taxon>Eukaryota</taxon>
        <taxon>Metazoa</taxon>
        <taxon>Chordata</taxon>
        <taxon>Craniata</taxon>
        <taxon>Vertebrata</taxon>
        <taxon>Euteleostomi</taxon>
        <taxon>Archelosauria</taxon>
        <taxon>Archosauria</taxon>
        <taxon>Dinosauria</taxon>
        <taxon>Saurischia</taxon>
        <taxon>Theropoda</taxon>
        <taxon>Coelurosauria</taxon>
        <taxon>Aves</taxon>
        <taxon>Neognathae</taxon>
        <taxon>Neoaves</taxon>
        <taxon>Telluraves</taxon>
        <taxon>Australaves</taxon>
        <taxon>Passeriformes</taxon>
        <taxon>Passeroidea</taxon>
        <taxon>Estrildidae</taxon>
        <taxon>Estrildinae</taxon>
        <taxon>Lonchura</taxon>
    </lineage>
</organism>
<proteinExistence type="predicted"/>
<gene>
    <name evidence="2" type="primary">RGS13</name>
    <name evidence="2" type="ORF">RLOC_00013006</name>
</gene>
<evidence type="ECO:0000259" key="1">
    <source>
        <dbReference type="Pfam" id="PF00615"/>
    </source>
</evidence>
<sequence>MTRKLFASCIQPQAPNEVTTRSQALYFIEMPEAQQHRLHCCSRPPLITVVRTELVFPFMFQINIDSPSRKAIIRNIQEPTQSCFDEAQRIIYKHMDRIPTHDFLNHKSSKSSNTVFKLMTTIQWEIEENG</sequence>